<dbReference type="EMBL" id="GFDL01007128">
    <property type="protein sequence ID" value="JAV27917.1"/>
    <property type="molecule type" value="Transcribed_RNA"/>
</dbReference>
<evidence type="ECO:0000313" key="3">
    <source>
        <dbReference type="EMBL" id="JAV27917.1"/>
    </source>
</evidence>
<feature type="compositionally biased region" description="Basic and acidic residues" evidence="1">
    <location>
        <begin position="586"/>
        <end position="599"/>
    </location>
</feature>
<evidence type="ECO:0000256" key="1">
    <source>
        <dbReference type="SAM" id="MobiDB-lite"/>
    </source>
</evidence>
<proteinExistence type="predicted"/>
<protein>
    <recommendedName>
        <fullName evidence="4">FYVE-type zinc finger domain-containing protein</fullName>
    </recommendedName>
</protein>
<dbReference type="InterPro" id="IPR013083">
    <property type="entry name" value="Znf_RING/FYVE/PHD"/>
</dbReference>
<keyword evidence="2" id="KW-0472">Membrane</keyword>
<reference evidence="3" key="1">
    <citation type="submission" date="2017-01" db="EMBL/GenBank/DDBJ databases">
        <title>A deep insight into the sialotranscriptome of adult male and female Cluex tarsalis mosquitoes.</title>
        <authorList>
            <person name="Ribeiro J.M."/>
            <person name="Moreira F."/>
            <person name="Bernard K.A."/>
            <person name="Calvo E."/>
        </authorList>
    </citation>
    <scope>NUCLEOTIDE SEQUENCE</scope>
    <source>
        <strain evidence="3">Kern County</strain>
        <tissue evidence="3">Salivary glands</tissue>
    </source>
</reference>
<feature type="compositionally biased region" description="Polar residues" evidence="1">
    <location>
        <begin position="724"/>
        <end position="738"/>
    </location>
</feature>
<dbReference type="SUPFAM" id="SSF57903">
    <property type="entry name" value="FYVE/PHD zinc finger"/>
    <property type="match status" value="1"/>
</dbReference>
<evidence type="ECO:0008006" key="4">
    <source>
        <dbReference type="Google" id="ProtNLM"/>
    </source>
</evidence>
<keyword evidence="2" id="KW-0812">Transmembrane</keyword>
<dbReference type="InterPro" id="IPR011011">
    <property type="entry name" value="Znf_FYVE_PHD"/>
</dbReference>
<accession>A0A1Q3FK12</accession>
<feature type="region of interest" description="Disordered" evidence="1">
    <location>
        <begin position="724"/>
        <end position="774"/>
    </location>
</feature>
<name>A0A1Q3FK12_CULTA</name>
<feature type="transmembrane region" description="Helical" evidence="2">
    <location>
        <begin position="7"/>
        <end position="27"/>
    </location>
</feature>
<feature type="region of interest" description="Disordered" evidence="1">
    <location>
        <begin position="441"/>
        <end position="461"/>
    </location>
</feature>
<feature type="compositionally biased region" description="Polar residues" evidence="1">
    <location>
        <begin position="747"/>
        <end position="764"/>
    </location>
</feature>
<organism evidence="3">
    <name type="scientific">Culex tarsalis</name>
    <name type="common">Encephalitis mosquito</name>
    <dbReference type="NCBI Taxonomy" id="7177"/>
    <lineage>
        <taxon>Eukaryota</taxon>
        <taxon>Metazoa</taxon>
        <taxon>Ecdysozoa</taxon>
        <taxon>Arthropoda</taxon>
        <taxon>Hexapoda</taxon>
        <taxon>Insecta</taxon>
        <taxon>Pterygota</taxon>
        <taxon>Neoptera</taxon>
        <taxon>Endopterygota</taxon>
        <taxon>Diptera</taxon>
        <taxon>Nematocera</taxon>
        <taxon>Culicoidea</taxon>
        <taxon>Culicidae</taxon>
        <taxon>Culicinae</taxon>
        <taxon>Culicini</taxon>
        <taxon>Culex</taxon>
        <taxon>Culex</taxon>
    </lineage>
</organism>
<keyword evidence="2" id="KW-1133">Transmembrane helix</keyword>
<dbReference type="AlphaFoldDB" id="A0A1Q3FK12"/>
<evidence type="ECO:0000256" key="2">
    <source>
        <dbReference type="SAM" id="Phobius"/>
    </source>
</evidence>
<sequence length="1209" mass="134211">MFSELKISPGVGISILIGAVGSVYLIVQSHRYFSKLSQRRRPEVKKSDVECHICNGNIDVDNTSSFATCRGCERMVCRNKDKQCCEWISAIGIWECQNCNSNRAIQRKAGEWLLNQLTIRLQNPGPVHLKNDALFGLDTSDLEDGPNSSCSVSSNQKIKVREFIEELLSSMLNGPLDDVSVGQLMKNENYLPLCEGQKVPDSPSDKHFELRKLVQRIIDEVTKLPEMLNHSGLPLRPEEHLPYFSPKKYEQLLATAVLNKVVEDYRNPKNFEDVAKKLEQSSLDAVSPTHNAVKTGSALNKDSLLDINHNNVSGTSLLNEVNIRQMSLNTDEKHSQEGLMQRSLSESDESYLSDYIQKHTVPLPDLSDTNGSGSGPEDDLVSLKSNITEGTSWEENWLFRKRQLKTTETAIAMLVPSPTEDVKALIGDQIVDDVSDLSEADVEDYDSDNNNESGDSNLTQSTLDDEIHDSLISVNPIPSNEPTLSEAKNSLLLAETLLSSLPPDGLVPELISIEHNSGKVEASNVTLLGENINHIENSKPNAVETDDVKLMQERNQNAPKQREHDANVLPPIDVERAINKDSQLTEYDRKEVPIDKEPHSSPIQESETDRSNNEILASIDDNLIPGSIAERDILKWRNASPIPNNPYSPDILQKRLSESNRRSNLVDFDRLTNKDNDVPTEIQPISISEGDAIDVQDQSLDVKLEGNQRYGRDYYINDAKQASGSRMLGTGNQSQISHSTDDEKSLLLTQKQSSNTSQRTSPAVSPSHRSDTNLQTGVFPFVKSSSCGNVIPTNKTEDIFSAGRPVQVAPTDPILRKGTKLEYLSTPAHEVYLIPANEPITPHSLESLSEQSIQSRADESLTLSEDSDITRIYEIGTGETKLIQGDAIQGVKVPTSTPPPTPDEHVSGHIEVDSNNDHNVTKADVAECTVVSEEILEIIPQTSRPSSVDPVPLNITPSSPTIDRSDLLKPRYVQVKQLSPDTIKFFAPKKTFSGSMSNLTTSAALSKSSSEIRELPINTCNHMHSSLHIDFPASRNVPAHEFIIEKEVMDVLPSVKELAKCYSGNNQRTDTTSKPIIKPTVKLRKDFIRQSSDMLHDDQEARSGMPQVANKNRRMYNSTSSINAAEEIREIRRLNLEAYNRPTFVPMAPGHSITARSLSKQIRDELKTNATDDFKVQGGHISPERPSSPVFAPGHLRNSIQFFENLKEK</sequence>
<dbReference type="Gene3D" id="3.30.40.10">
    <property type="entry name" value="Zinc/RING finger domain, C3HC4 (zinc finger)"/>
    <property type="match status" value="1"/>
</dbReference>
<feature type="region of interest" description="Disordered" evidence="1">
    <location>
        <begin position="575"/>
        <end position="612"/>
    </location>
</feature>